<organism evidence="2 3">
    <name type="scientific">Cognatishimia activa</name>
    <dbReference type="NCBI Taxonomy" id="1715691"/>
    <lineage>
        <taxon>Bacteria</taxon>
        <taxon>Pseudomonadati</taxon>
        <taxon>Pseudomonadota</taxon>
        <taxon>Alphaproteobacteria</taxon>
        <taxon>Rhodobacterales</taxon>
        <taxon>Paracoccaceae</taxon>
        <taxon>Cognatishimia</taxon>
    </lineage>
</organism>
<dbReference type="RefSeq" id="WP_058314227.1">
    <property type="nucleotide sequence ID" value="NZ_CYTO01000024.1"/>
</dbReference>
<dbReference type="CDD" id="cd00761">
    <property type="entry name" value="Glyco_tranf_GTA_type"/>
    <property type="match status" value="1"/>
</dbReference>
<dbReference type="Gene3D" id="3.90.550.10">
    <property type="entry name" value="Spore Coat Polysaccharide Biosynthesis Protein SpsA, Chain A"/>
    <property type="match status" value="1"/>
</dbReference>
<proteinExistence type="predicted"/>
<dbReference type="OrthoDB" id="8404680at2"/>
<evidence type="ECO:0000259" key="1">
    <source>
        <dbReference type="Pfam" id="PF00535"/>
    </source>
</evidence>
<name>A0A0P1INI5_9RHOB</name>
<protein>
    <submittedName>
        <fullName evidence="2">Putative glycosyl transferase</fullName>
    </submittedName>
</protein>
<reference evidence="3" key="1">
    <citation type="submission" date="2015-09" db="EMBL/GenBank/DDBJ databases">
        <authorList>
            <person name="Rodrigo-Torres Lidia"/>
            <person name="Arahal R.David."/>
        </authorList>
    </citation>
    <scope>NUCLEOTIDE SEQUENCE [LARGE SCALE GENOMIC DNA]</scope>
    <source>
        <strain evidence="3">CECT 5114</strain>
    </source>
</reference>
<sequence length="357" mass="41060">MVSSENPLSWTLAICTYNRPQHLVPTLGFVATQQRLPLEVVVVDASDDWESTQKEVKETYPELWDKVNLRYVPADVRSLTAQRNQALRLAQGDIVFSLDDDIHLFPDTAERIMSAYEADAEENISMIAAFFVEPGPSDGDMAVPDDPNTEDVVVKRGLKQRLEDWMRAQFSLDKHFVPYWAPISQEALPEQSTSPGVMAGGLVNGGRTTFRRKFALNSGWSEILRYYATHEDSDFSYRMSQMGRLAVMPEARMFHADGNERIYQRYRVNLIRVRNLIALHRVHSDNRLRSAFRLAGSFAFFAGLYGLIDPLQKRFSFPTTRAYLGGIAQIPWLLYRPSRDFKAWYVELQERMYRVKT</sequence>
<feature type="domain" description="Glycosyltransferase 2-like" evidence="1">
    <location>
        <begin position="12"/>
        <end position="120"/>
    </location>
</feature>
<dbReference type="STRING" id="1715691.TA5113_02900"/>
<dbReference type="InterPro" id="IPR001173">
    <property type="entry name" value="Glyco_trans_2-like"/>
</dbReference>
<keyword evidence="2" id="KW-0808">Transferase</keyword>
<dbReference type="EMBL" id="CYUE01000012">
    <property type="protein sequence ID" value="CUK25239.1"/>
    <property type="molecule type" value="Genomic_DNA"/>
</dbReference>
<dbReference type="PANTHER" id="PTHR22916:SF3">
    <property type="entry name" value="UDP-GLCNAC:BETAGAL BETA-1,3-N-ACETYLGLUCOSAMINYLTRANSFERASE-LIKE PROTEIN 1"/>
    <property type="match status" value="1"/>
</dbReference>
<gene>
    <name evidence="2" type="ORF">TA5114_01031</name>
</gene>
<dbReference type="Proteomes" id="UP000051184">
    <property type="component" value="Unassembled WGS sequence"/>
</dbReference>
<dbReference type="Pfam" id="PF00535">
    <property type="entry name" value="Glycos_transf_2"/>
    <property type="match status" value="1"/>
</dbReference>
<evidence type="ECO:0000313" key="3">
    <source>
        <dbReference type="Proteomes" id="UP000051184"/>
    </source>
</evidence>
<keyword evidence="3" id="KW-1185">Reference proteome</keyword>
<dbReference type="PANTHER" id="PTHR22916">
    <property type="entry name" value="GLYCOSYLTRANSFERASE"/>
    <property type="match status" value="1"/>
</dbReference>
<dbReference type="InterPro" id="IPR029044">
    <property type="entry name" value="Nucleotide-diphossugar_trans"/>
</dbReference>
<accession>A0A0P1INI5</accession>
<dbReference type="SUPFAM" id="SSF53448">
    <property type="entry name" value="Nucleotide-diphospho-sugar transferases"/>
    <property type="match status" value="1"/>
</dbReference>
<dbReference type="GO" id="GO:0016758">
    <property type="term" value="F:hexosyltransferase activity"/>
    <property type="evidence" value="ECO:0007669"/>
    <property type="project" value="UniProtKB-ARBA"/>
</dbReference>
<evidence type="ECO:0000313" key="2">
    <source>
        <dbReference type="EMBL" id="CUK25239.1"/>
    </source>
</evidence>
<dbReference type="AlphaFoldDB" id="A0A0P1INI5"/>